<dbReference type="InterPro" id="IPR050426">
    <property type="entry name" value="Glycosyltransferase_28"/>
</dbReference>
<dbReference type="GO" id="GO:0016757">
    <property type="term" value="F:glycosyltransferase activity"/>
    <property type="evidence" value="ECO:0007669"/>
    <property type="project" value="UniProtKB-ARBA"/>
</dbReference>
<evidence type="ECO:0000313" key="2">
    <source>
        <dbReference type="EMBL" id="CAJ2507355.1"/>
    </source>
</evidence>
<gene>
    <name evidence="2" type="ORF">KHLLAP_LOCUS7823</name>
</gene>
<dbReference type="InterPro" id="IPR010610">
    <property type="entry name" value="EryCIII-like_C"/>
</dbReference>
<proteinExistence type="predicted"/>
<dbReference type="Proteomes" id="UP001295740">
    <property type="component" value="Unassembled WGS sequence"/>
</dbReference>
<protein>
    <submittedName>
        <fullName evidence="2">Uu.00g085410.m01.CDS01</fullName>
    </submittedName>
</protein>
<dbReference type="PANTHER" id="PTHR48050:SF13">
    <property type="entry name" value="STEROL 3-BETA-GLUCOSYLTRANSFERASE UGT80A2"/>
    <property type="match status" value="1"/>
</dbReference>
<dbReference type="Pfam" id="PF06722">
    <property type="entry name" value="EryCIII-like_C"/>
    <property type="match status" value="1"/>
</dbReference>
<organism evidence="2 3">
    <name type="scientific">Anthostomella pinea</name>
    <dbReference type="NCBI Taxonomy" id="933095"/>
    <lineage>
        <taxon>Eukaryota</taxon>
        <taxon>Fungi</taxon>
        <taxon>Dikarya</taxon>
        <taxon>Ascomycota</taxon>
        <taxon>Pezizomycotina</taxon>
        <taxon>Sordariomycetes</taxon>
        <taxon>Xylariomycetidae</taxon>
        <taxon>Xylariales</taxon>
        <taxon>Xylariaceae</taxon>
        <taxon>Anthostomella</taxon>
    </lineage>
</organism>
<evidence type="ECO:0000259" key="1">
    <source>
        <dbReference type="Pfam" id="PF06722"/>
    </source>
</evidence>
<feature type="domain" description="Erythromycin biosynthesis protein CIII-like C-terminal" evidence="1">
    <location>
        <begin position="105"/>
        <end position="207"/>
    </location>
</feature>
<dbReference type="PANTHER" id="PTHR48050">
    <property type="entry name" value="STEROL 3-BETA-GLUCOSYLTRANSFERASE"/>
    <property type="match status" value="1"/>
</dbReference>
<dbReference type="EMBL" id="CAUWAG010000010">
    <property type="protein sequence ID" value="CAJ2507355.1"/>
    <property type="molecule type" value="Genomic_DNA"/>
</dbReference>
<comment type="caution">
    <text evidence="2">The sequence shown here is derived from an EMBL/GenBank/DDBJ whole genome shotgun (WGS) entry which is preliminary data.</text>
</comment>
<reference evidence="2" key="1">
    <citation type="submission" date="2023-10" db="EMBL/GenBank/DDBJ databases">
        <authorList>
            <person name="Hackl T."/>
        </authorList>
    </citation>
    <scope>NUCLEOTIDE SEQUENCE</scope>
</reference>
<dbReference type="Gene3D" id="3.40.50.2000">
    <property type="entry name" value="Glycogen Phosphorylase B"/>
    <property type="match status" value="1"/>
</dbReference>
<accession>A0AAI8VLX8</accession>
<evidence type="ECO:0000313" key="3">
    <source>
        <dbReference type="Proteomes" id="UP001295740"/>
    </source>
</evidence>
<name>A0AAI8VLX8_9PEZI</name>
<sequence>MPGVSWPVEAEPPNVTCTGPMTLSLGTVSEQGSELANWLTTAPTVLINLGGGFEYSVMQATAMAQAIARVLKETDVQILWKVRMDCVYGDDLMSPLVPFTDNGRVRVVRWLAADPPSLLESGHVIASVHHGGSGCYHEAISAGVPQVVLPLWLDLYGLAQLTESIGVGVWRCRKTSPQWTAECLQEAILRVVSSNGSQSFREKSRDLGLRAQESPGRYVAAPVIVVLAGSGAFKPKVAI</sequence>
<dbReference type="SUPFAM" id="SSF53756">
    <property type="entry name" value="UDP-Glycosyltransferase/glycogen phosphorylase"/>
    <property type="match status" value="1"/>
</dbReference>
<keyword evidence="3" id="KW-1185">Reference proteome</keyword>
<dbReference type="AlphaFoldDB" id="A0AAI8VLX8"/>